<evidence type="ECO:0000313" key="1">
    <source>
        <dbReference type="EMBL" id="GGM53617.1"/>
    </source>
</evidence>
<dbReference type="Proteomes" id="UP000637578">
    <property type="component" value="Unassembled WGS sequence"/>
</dbReference>
<reference evidence="1" key="2">
    <citation type="submission" date="2020-09" db="EMBL/GenBank/DDBJ databases">
        <authorList>
            <person name="Sun Q."/>
            <person name="Zhou Y."/>
        </authorList>
    </citation>
    <scope>NUCLEOTIDE SEQUENCE</scope>
    <source>
        <strain evidence="1">CGMCC 4.5737</strain>
    </source>
</reference>
<dbReference type="AlphaFoldDB" id="A0A8J3CEG0"/>
<keyword evidence="2" id="KW-1185">Reference proteome</keyword>
<sequence>MPWYLWHRIEIFEIVRGRRVLVYAKNIDDHGFYVQLKGNKNPAPAYAVALASEWLERNNRPAGRCLVVVWRLNEADRSKLSVLCEVPFHWNGAPAVPPEPEPVAAAANA</sequence>
<proteinExistence type="predicted"/>
<dbReference type="EMBL" id="BMMK01000010">
    <property type="protein sequence ID" value="GGM53617.1"/>
    <property type="molecule type" value="Genomic_DNA"/>
</dbReference>
<name>A0A8J3CEG0_9PSEU</name>
<gene>
    <name evidence="1" type="ORF">GCM10012275_25830</name>
</gene>
<reference evidence="1" key="1">
    <citation type="journal article" date="2014" name="Int. J. Syst. Evol. Microbiol.">
        <title>Complete genome sequence of Corynebacterium casei LMG S-19264T (=DSM 44701T), isolated from a smear-ripened cheese.</title>
        <authorList>
            <consortium name="US DOE Joint Genome Institute (JGI-PGF)"/>
            <person name="Walter F."/>
            <person name="Albersmeier A."/>
            <person name="Kalinowski J."/>
            <person name="Ruckert C."/>
        </authorList>
    </citation>
    <scope>NUCLEOTIDE SEQUENCE</scope>
    <source>
        <strain evidence="1">CGMCC 4.5737</strain>
    </source>
</reference>
<comment type="caution">
    <text evidence="1">The sequence shown here is derived from an EMBL/GenBank/DDBJ whole genome shotgun (WGS) entry which is preliminary data.</text>
</comment>
<organism evidence="1 2">
    <name type="scientific">Longimycelium tulufanense</name>
    <dbReference type="NCBI Taxonomy" id="907463"/>
    <lineage>
        <taxon>Bacteria</taxon>
        <taxon>Bacillati</taxon>
        <taxon>Actinomycetota</taxon>
        <taxon>Actinomycetes</taxon>
        <taxon>Pseudonocardiales</taxon>
        <taxon>Pseudonocardiaceae</taxon>
        <taxon>Longimycelium</taxon>
    </lineage>
</organism>
<dbReference type="RefSeq" id="WP_189057308.1">
    <property type="nucleotide sequence ID" value="NZ_BMMK01000010.1"/>
</dbReference>
<accession>A0A8J3CEG0</accession>
<evidence type="ECO:0000313" key="2">
    <source>
        <dbReference type="Proteomes" id="UP000637578"/>
    </source>
</evidence>
<protein>
    <submittedName>
        <fullName evidence="1">Uncharacterized protein</fullName>
    </submittedName>
</protein>